<keyword evidence="2" id="KW-1185">Reference proteome</keyword>
<proteinExistence type="predicted"/>
<evidence type="ECO:0000313" key="2">
    <source>
        <dbReference type="Proteomes" id="UP000311382"/>
    </source>
</evidence>
<gene>
    <name evidence="1" type="ORF">DMC30DRAFT_400550</name>
</gene>
<dbReference type="OrthoDB" id="3365310at2759"/>
<evidence type="ECO:0000313" key="1">
    <source>
        <dbReference type="EMBL" id="TNY19388.1"/>
    </source>
</evidence>
<dbReference type="Proteomes" id="UP000311382">
    <property type="component" value="Unassembled WGS sequence"/>
</dbReference>
<reference evidence="1 2" key="1">
    <citation type="submission" date="2019-03" db="EMBL/GenBank/DDBJ databases">
        <title>Rhodosporidium diobovatum UCD-FST 08-225 genome sequencing, assembly, and annotation.</title>
        <authorList>
            <person name="Fakankun I.U."/>
            <person name="Fristensky B."/>
            <person name="Levin D.B."/>
        </authorList>
    </citation>
    <scope>NUCLEOTIDE SEQUENCE [LARGE SCALE GENOMIC DNA]</scope>
    <source>
        <strain evidence="1 2">UCD-FST 08-225</strain>
    </source>
</reference>
<name>A0A5C5FRA2_9BASI</name>
<dbReference type="EMBL" id="SOZI01000097">
    <property type="protein sequence ID" value="TNY19388.1"/>
    <property type="molecule type" value="Genomic_DNA"/>
</dbReference>
<sequence length="224" mass="24090">MLRSLALSTTIPVSTRALSTLRVVPPAPSAPRHLALPLAFVSVSAWDHHRLEALLPWVDRFAKRGYSSILLDVDSTVADQQHTSSARLERLEQELVSLLRDPAASSPFPPLLFASRASSLLAETYVSSHPLSGLCLVSPLSAPSAHASLPSAFPSPLDDFNYEPGFPIAVVAPKGDPAGAHRLVDEFGPQEGEDDDEAIVQRIAGGLDEAGWDKVMQWMDQNGL</sequence>
<protein>
    <submittedName>
        <fullName evidence="1">Uncharacterized protein</fullName>
    </submittedName>
</protein>
<organism evidence="1 2">
    <name type="scientific">Rhodotorula diobovata</name>
    <dbReference type="NCBI Taxonomy" id="5288"/>
    <lineage>
        <taxon>Eukaryota</taxon>
        <taxon>Fungi</taxon>
        <taxon>Dikarya</taxon>
        <taxon>Basidiomycota</taxon>
        <taxon>Pucciniomycotina</taxon>
        <taxon>Microbotryomycetes</taxon>
        <taxon>Sporidiobolales</taxon>
        <taxon>Sporidiobolaceae</taxon>
        <taxon>Rhodotorula</taxon>
    </lineage>
</organism>
<accession>A0A5C5FRA2</accession>
<dbReference type="AlphaFoldDB" id="A0A5C5FRA2"/>
<comment type="caution">
    <text evidence="1">The sequence shown here is derived from an EMBL/GenBank/DDBJ whole genome shotgun (WGS) entry which is preliminary data.</text>
</comment>